<protein>
    <submittedName>
        <fullName evidence="1">Uncharacterized protein</fullName>
    </submittedName>
</protein>
<dbReference type="Proteomes" id="UP000515908">
    <property type="component" value="Chromosome 16"/>
</dbReference>
<organism evidence="1 2">
    <name type="scientific">Angomonas deanei</name>
    <dbReference type="NCBI Taxonomy" id="59799"/>
    <lineage>
        <taxon>Eukaryota</taxon>
        <taxon>Discoba</taxon>
        <taxon>Euglenozoa</taxon>
        <taxon>Kinetoplastea</taxon>
        <taxon>Metakinetoplastina</taxon>
        <taxon>Trypanosomatida</taxon>
        <taxon>Trypanosomatidae</taxon>
        <taxon>Strigomonadinae</taxon>
        <taxon>Angomonas</taxon>
    </lineage>
</organism>
<dbReference type="VEuPathDB" id="TriTrypDB:ADEAN_000777400"/>
<reference evidence="1 2" key="1">
    <citation type="submission" date="2020-08" db="EMBL/GenBank/DDBJ databases">
        <authorList>
            <person name="Newling K."/>
            <person name="Davey J."/>
            <person name="Forrester S."/>
        </authorList>
    </citation>
    <scope>NUCLEOTIDE SEQUENCE [LARGE SCALE GENOMIC DNA]</scope>
    <source>
        <strain evidence="2">Crithidia deanei Carvalho (ATCC PRA-265)</strain>
    </source>
</reference>
<proteinExistence type="predicted"/>
<sequence length="162" mass="17820">MEEPVQCVRYITVVSSENVRVVFPLAAAVNATLFKELIDGIQATQMHLGNGECDELFGERLEPPTEDGVDSGEAYTSYASSYPNVCKGTVNREGELTLTIQLPCIELNIMTLTAEFLVLKTLSSEEEQFSSGEKVMEKLKVFLPNSHLLNLQLLLASDFLGS</sequence>
<evidence type="ECO:0000313" key="1">
    <source>
        <dbReference type="EMBL" id="CAD2220259.1"/>
    </source>
</evidence>
<name>A0A7G2CLF5_9TRYP</name>
<gene>
    <name evidence="1" type="ORF">ADEAN_000777400</name>
</gene>
<dbReference type="EMBL" id="LR877160">
    <property type="protein sequence ID" value="CAD2220259.1"/>
    <property type="molecule type" value="Genomic_DNA"/>
</dbReference>
<dbReference type="AlphaFoldDB" id="A0A7G2CLF5"/>
<evidence type="ECO:0000313" key="2">
    <source>
        <dbReference type="Proteomes" id="UP000515908"/>
    </source>
</evidence>
<keyword evidence="2" id="KW-1185">Reference proteome</keyword>
<accession>A0A7G2CLF5</accession>